<name>A0A9X0BBE2_9EURO</name>
<dbReference type="AlphaFoldDB" id="A0A9X0BBE2"/>
<sequence>MVQLATIFPKVPHTALLVLGKTVGIEESVGSYQADSCFGLCGSSSPPSYKELLERGLKAQRSLEGLVPT</sequence>
<dbReference type="EMBL" id="JAPZBU010000005">
    <property type="protein sequence ID" value="KAJ5403482.1"/>
    <property type="molecule type" value="Genomic_DNA"/>
</dbReference>
<protein>
    <submittedName>
        <fullName evidence="1">Uncharacterized protein</fullName>
    </submittedName>
</protein>
<proteinExistence type="predicted"/>
<dbReference type="RefSeq" id="XP_056490724.1">
    <property type="nucleotide sequence ID" value="XM_056627990.1"/>
</dbReference>
<reference evidence="1" key="1">
    <citation type="submission" date="2022-12" db="EMBL/GenBank/DDBJ databases">
        <authorList>
            <person name="Petersen C."/>
        </authorList>
    </citation>
    <scope>NUCLEOTIDE SEQUENCE</scope>
    <source>
        <strain evidence="1">IBT 29677</strain>
    </source>
</reference>
<reference evidence="1" key="2">
    <citation type="journal article" date="2023" name="IMA Fungus">
        <title>Comparative genomic study of the Penicillium genus elucidates a diverse pangenome and 15 lateral gene transfer events.</title>
        <authorList>
            <person name="Petersen C."/>
            <person name="Sorensen T."/>
            <person name="Nielsen M.R."/>
            <person name="Sondergaard T.E."/>
            <person name="Sorensen J.L."/>
            <person name="Fitzpatrick D.A."/>
            <person name="Frisvad J.C."/>
            <person name="Nielsen K.L."/>
        </authorList>
    </citation>
    <scope>NUCLEOTIDE SEQUENCE</scope>
    <source>
        <strain evidence="1">IBT 29677</strain>
    </source>
</reference>
<dbReference type="Proteomes" id="UP001147747">
    <property type="component" value="Unassembled WGS sequence"/>
</dbReference>
<evidence type="ECO:0000313" key="1">
    <source>
        <dbReference type="EMBL" id="KAJ5403482.1"/>
    </source>
</evidence>
<dbReference type="GeneID" id="81366970"/>
<keyword evidence="2" id="KW-1185">Reference proteome</keyword>
<gene>
    <name evidence="1" type="ORF">N7509_003353</name>
</gene>
<organism evidence="1 2">
    <name type="scientific">Penicillium cosmopolitanum</name>
    <dbReference type="NCBI Taxonomy" id="1131564"/>
    <lineage>
        <taxon>Eukaryota</taxon>
        <taxon>Fungi</taxon>
        <taxon>Dikarya</taxon>
        <taxon>Ascomycota</taxon>
        <taxon>Pezizomycotina</taxon>
        <taxon>Eurotiomycetes</taxon>
        <taxon>Eurotiomycetidae</taxon>
        <taxon>Eurotiales</taxon>
        <taxon>Aspergillaceae</taxon>
        <taxon>Penicillium</taxon>
    </lineage>
</organism>
<accession>A0A9X0BBE2</accession>
<comment type="caution">
    <text evidence="1">The sequence shown here is derived from an EMBL/GenBank/DDBJ whole genome shotgun (WGS) entry which is preliminary data.</text>
</comment>
<evidence type="ECO:0000313" key="2">
    <source>
        <dbReference type="Proteomes" id="UP001147747"/>
    </source>
</evidence>